<evidence type="ECO:0000256" key="1">
    <source>
        <dbReference type="SAM" id="SignalP"/>
    </source>
</evidence>
<evidence type="ECO:0000313" key="4">
    <source>
        <dbReference type="EMBL" id="TXJ99746.1"/>
    </source>
</evidence>
<proteinExistence type="predicted"/>
<dbReference type="CDD" id="cd03603">
    <property type="entry name" value="CLECT_VCBS"/>
    <property type="match status" value="1"/>
</dbReference>
<dbReference type="Gene3D" id="3.10.100.10">
    <property type="entry name" value="Mannose-Binding Protein A, subunit A"/>
    <property type="match status" value="1"/>
</dbReference>
<feature type="signal peptide" evidence="1">
    <location>
        <begin position="1"/>
        <end position="29"/>
    </location>
</feature>
<evidence type="ECO:0000313" key="6">
    <source>
        <dbReference type="Proteomes" id="UP000321621"/>
    </source>
</evidence>
<dbReference type="InterPro" id="IPR016186">
    <property type="entry name" value="C-type_lectin-like/link_sf"/>
</dbReference>
<dbReference type="InterPro" id="IPR016187">
    <property type="entry name" value="CTDL_fold"/>
</dbReference>
<feature type="chain" id="PRO_5017337913" evidence="1">
    <location>
        <begin position="30"/>
        <end position="839"/>
    </location>
</feature>
<evidence type="ECO:0000313" key="5">
    <source>
        <dbReference type="Proteomes" id="UP000266691"/>
    </source>
</evidence>
<dbReference type="InterPro" id="IPR044023">
    <property type="entry name" value="Ig_7"/>
</dbReference>
<dbReference type="OrthoDB" id="9765926at2"/>
<reference evidence="4 6" key="2">
    <citation type="submission" date="2019-07" db="EMBL/GenBank/DDBJ databases">
        <title>Draft genome of two Muricauda strains isolated from deep sea.</title>
        <authorList>
            <person name="Sun C."/>
        </authorList>
    </citation>
    <scope>NUCLEOTIDE SEQUENCE [LARGE SCALE GENOMIC DNA]</scope>
    <source>
        <strain evidence="4 6">72</strain>
    </source>
</reference>
<dbReference type="Proteomes" id="UP000321621">
    <property type="component" value="Unassembled WGS sequence"/>
</dbReference>
<name>A0A3A1NLC8_9FLAO</name>
<organism evidence="3 5">
    <name type="scientific">Flagellimonas pelagia</name>
    <dbReference type="NCBI Taxonomy" id="2306998"/>
    <lineage>
        <taxon>Bacteria</taxon>
        <taxon>Pseudomonadati</taxon>
        <taxon>Bacteroidota</taxon>
        <taxon>Flavobacteriia</taxon>
        <taxon>Flavobacteriales</taxon>
        <taxon>Flavobacteriaceae</taxon>
        <taxon>Flagellimonas</taxon>
    </lineage>
</organism>
<protein>
    <submittedName>
        <fullName evidence="4">T9SS type B sorting domain-containing protein</fullName>
    </submittedName>
</protein>
<feature type="domain" description="C-type lectin" evidence="2">
    <location>
        <begin position="154"/>
        <end position="277"/>
    </location>
</feature>
<keyword evidence="1" id="KW-0732">Signal</keyword>
<gene>
    <name evidence="3" type="ORF">D2V05_02555</name>
    <name evidence="4" type="ORF">FQ017_02545</name>
</gene>
<dbReference type="SUPFAM" id="SSF56436">
    <property type="entry name" value="C-type lectin-like"/>
    <property type="match status" value="1"/>
</dbReference>
<evidence type="ECO:0000313" key="3">
    <source>
        <dbReference type="EMBL" id="RIV46860.1"/>
    </source>
</evidence>
<dbReference type="Proteomes" id="UP000266691">
    <property type="component" value="Unassembled WGS sequence"/>
</dbReference>
<dbReference type="NCBIfam" id="TIGR04131">
    <property type="entry name" value="Bac_Flav_CTERM"/>
    <property type="match status" value="1"/>
</dbReference>
<evidence type="ECO:0000259" key="2">
    <source>
        <dbReference type="PROSITE" id="PS50041"/>
    </source>
</evidence>
<sequence length="839" mass="91667">MQSWYPGKSRKVTLLVMGLLLFCLDFAQAAYYVAPEITAEGDQVYCPLSTIPVVTDFNIVDPDDTEIDAFYIQISTGYERGFDSLTLINSHPNITASWNNQEGKLTLTGIGGVPMLYTDLVAAVKDVVFESTSESPTEEKFFSFTIGSANYLPETGHYYEYVPQVGINWEDARVAAQNRTYFGLQGYLVTVTSAAEAQITGEQAAGTGWIGGSDAQTEGVWKWMTGPEAGQIFWNGDYTGSTPNFAFWNTNEPNNLNDEDYAHVTAPGIGITGSWNDLRITGDPSGDYQPKGYIVEYGGMPGDPVLNLSASTKITVPKISATSLGTRCGPGTVILEATATLGQVLWFDAEGNNLGSGDSFETPFLDSTSSFYVLASHNGCTTGQKALVQAEVKVVPEINDGVTLTNCDGDGVPDGFTNFDLTQYFYLLSTNYESFNFSFYLTEMDAENEVNQITANNFNNAVANELFFRANGVGEYCHAVGSLYLEVSTTSFPEGYSYDLQACDQGESDGITQFNLQDAEADMLAQFPLENGLTVTFYRTEDDALYMRNEISNTEMYSNSVPYSETLFVRVDDEDSGTCFGVGEYLTLTVWPIPSFELESEYSFCTGGQVEVSPMSAAGNYTYSWRNEGNNEIGTGATISISEAGRYSAVATSEEGCASAPVHFEVTESGPPHLLPEYVLVDDDGGTGTITILHENGELGLGDYEFYLDELYGANEGDSEFANVEPGLHTLYAVDKNGCGMDWIQVGVVGVPKFFSPNDDGVNDILGIKGITSEFYQEGSFSVFDRYGKLLVQLDPMLHGWTGFYNGRPLPPSDYWYVLQLVDHDGAIHLKKGHFTLKQ</sequence>
<dbReference type="InterPro" id="IPR026341">
    <property type="entry name" value="T9SS_type_B"/>
</dbReference>
<accession>A0A3A1NLC8</accession>
<dbReference type="AlphaFoldDB" id="A0A3A1NLC8"/>
<comment type="caution">
    <text evidence="3">The sequence shown here is derived from an EMBL/GenBank/DDBJ whole genome shotgun (WGS) entry which is preliminary data.</text>
</comment>
<dbReference type="InterPro" id="IPR001304">
    <property type="entry name" value="C-type_lectin-like"/>
</dbReference>
<keyword evidence="6" id="KW-1185">Reference proteome</keyword>
<dbReference type="PROSITE" id="PS50041">
    <property type="entry name" value="C_TYPE_LECTIN_2"/>
    <property type="match status" value="1"/>
</dbReference>
<dbReference type="EMBL" id="QXFI01000009">
    <property type="protein sequence ID" value="RIV46860.1"/>
    <property type="molecule type" value="Genomic_DNA"/>
</dbReference>
<reference evidence="3 5" key="1">
    <citation type="submission" date="2018-08" db="EMBL/GenBank/DDBJ databases">
        <title>Proposal of Muricauda 72 sp.nov. and Muricauda NH166 sp.nov., isolated from seawater.</title>
        <authorList>
            <person name="Cheng H."/>
            <person name="Wu Y.-H."/>
            <person name="Guo L.-L."/>
            <person name="Xu X.-W."/>
        </authorList>
    </citation>
    <scope>NUCLEOTIDE SEQUENCE [LARGE SCALE GENOMIC DNA]</scope>
    <source>
        <strain evidence="3 5">72</strain>
    </source>
</reference>
<dbReference type="InterPro" id="IPR034007">
    <property type="entry name" value="CTLD_bac"/>
</dbReference>
<dbReference type="EMBL" id="VNWK01000009">
    <property type="protein sequence ID" value="TXJ99746.1"/>
    <property type="molecule type" value="Genomic_DNA"/>
</dbReference>
<dbReference type="Pfam" id="PF13585">
    <property type="entry name" value="CHU_C"/>
    <property type="match status" value="1"/>
</dbReference>
<dbReference type="Pfam" id="PF19081">
    <property type="entry name" value="Ig_7"/>
    <property type="match status" value="1"/>
</dbReference>